<dbReference type="OrthoDB" id="7595324at2"/>
<comment type="caution">
    <text evidence="2">The sequence shown here is derived from an EMBL/GenBank/DDBJ whole genome shotgun (WGS) entry which is preliminary data.</text>
</comment>
<reference evidence="2 4" key="1">
    <citation type="submission" date="2015-09" db="EMBL/GenBank/DDBJ databases">
        <title>Identification and resolution of microdiversity through metagenomic sequencing of parallel consortia.</title>
        <authorList>
            <person name="Nelson W.C."/>
            <person name="Romine M.F."/>
            <person name="Lindemann S.R."/>
        </authorList>
    </citation>
    <scope>NUCLEOTIDE SEQUENCE [LARGE SCALE GENOMIC DNA]</scope>
    <source>
        <strain evidence="2">HL-109</strain>
    </source>
</reference>
<evidence type="ECO:0000313" key="3">
    <source>
        <dbReference type="EMBL" id="SCC78660.1"/>
    </source>
</evidence>
<dbReference type="InterPro" id="IPR034122">
    <property type="entry name" value="Retropepsin-like_bacterial"/>
</dbReference>
<feature type="transmembrane region" description="Helical" evidence="1">
    <location>
        <begin position="62"/>
        <end position="82"/>
    </location>
</feature>
<dbReference type="Proteomes" id="UP000182800">
    <property type="component" value="Unassembled WGS sequence"/>
</dbReference>
<dbReference type="CDD" id="cd05483">
    <property type="entry name" value="retropepsin_like_bacteria"/>
    <property type="match status" value="1"/>
</dbReference>
<accession>A0A0P7XA18</accession>
<keyword evidence="1" id="KW-0472">Membrane</keyword>
<dbReference type="NCBIfam" id="TIGR02281">
    <property type="entry name" value="clan_AA_DTGA"/>
    <property type="match status" value="1"/>
</dbReference>
<keyword evidence="3" id="KW-0645">Protease</keyword>
<keyword evidence="5" id="KW-1185">Reference proteome</keyword>
<name>A0A0P7XA18_9HYPH</name>
<dbReference type="Proteomes" id="UP000050497">
    <property type="component" value="Unassembled WGS sequence"/>
</dbReference>
<dbReference type="STRING" id="1653334.GA0071312_0419"/>
<evidence type="ECO:0000313" key="2">
    <source>
        <dbReference type="EMBL" id="KPQ12089.1"/>
    </source>
</evidence>
<evidence type="ECO:0000256" key="1">
    <source>
        <dbReference type="SAM" id="Phobius"/>
    </source>
</evidence>
<organism evidence="2 4">
    <name type="scientific">Saliniramus fredricksonii</name>
    <dbReference type="NCBI Taxonomy" id="1653334"/>
    <lineage>
        <taxon>Bacteria</taxon>
        <taxon>Pseudomonadati</taxon>
        <taxon>Pseudomonadota</taxon>
        <taxon>Alphaproteobacteria</taxon>
        <taxon>Hyphomicrobiales</taxon>
        <taxon>Salinarimonadaceae</taxon>
        <taxon>Saliniramus</taxon>
    </lineage>
</organism>
<keyword evidence="1" id="KW-0812">Transmembrane</keyword>
<dbReference type="GO" id="GO:0006508">
    <property type="term" value="P:proteolysis"/>
    <property type="evidence" value="ECO:0007669"/>
    <property type="project" value="UniProtKB-KW"/>
</dbReference>
<dbReference type="InterPro" id="IPR011969">
    <property type="entry name" value="Clan_AA_Asp_peptidase_C"/>
</dbReference>
<dbReference type="InterPro" id="IPR021109">
    <property type="entry name" value="Peptidase_aspartic_dom_sf"/>
</dbReference>
<keyword evidence="3" id="KW-0378">Hydrolase</keyword>
<dbReference type="Pfam" id="PF13975">
    <property type="entry name" value="gag-asp_proteas"/>
    <property type="match status" value="1"/>
</dbReference>
<feature type="transmembrane region" description="Helical" evidence="1">
    <location>
        <begin position="34"/>
        <end position="55"/>
    </location>
</feature>
<dbReference type="AlphaFoldDB" id="A0A0P7XA18"/>
<protein>
    <submittedName>
        <fullName evidence="2">Alpha-ribazole-5'-phosphate phosphatase subunit CblY</fullName>
    </submittedName>
    <submittedName>
        <fullName evidence="3">Aspartyl protease family protein</fullName>
    </submittedName>
</protein>
<dbReference type="EMBL" id="FMBM01000001">
    <property type="protein sequence ID" value="SCC78660.1"/>
    <property type="molecule type" value="Genomic_DNA"/>
</dbReference>
<proteinExistence type="predicted"/>
<evidence type="ECO:0000313" key="4">
    <source>
        <dbReference type="Proteomes" id="UP000050497"/>
    </source>
</evidence>
<dbReference type="RefSeq" id="WP_074443419.1">
    <property type="nucleotide sequence ID" value="NZ_FMBM01000001.1"/>
</dbReference>
<sequence>MPGAIGFGILLVGLAILVFTFGERDILGMTPDQFARVTALSALLLLLSGSVFGRYRGRLSDAFRAVVIWVTMIIALMAIYTYRFELETVVSRVLGEAAPGMTRVTEPGEVMVTRGGTGGFVLDGAANGASMRFIFDTGADVVVITMDDARRIGYEADDLRFVVPVVTANGRTMTAPITLDRLTIGDITQRRVRALVARPEALSHNLLGMSYLDGLASYEVRGNQLILRGR</sequence>
<evidence type="ECO:0000313" key="5">
    <source>
        <dbReference type="Proteomes" id="UP000182800"/>
    </source>
</evidence>
<keyword evidence="1" id="KW-1133">Transmembrane helix</keyword>
<gene>
    <name evidence="2" type="primary">cblY</name>
    <name evidence="3" type="ORF">GA0071312_0419</name>
    <name evidence="2" type="ORF">HLUCCO17_02720</name>
</gene>
<dbReference type="SUPFAM" id="SSF50630">
    <property type="entry name" value="Acid proteases"/>
    <property type="match status" value="1"/>
</dbReference>
<dbReference type="GO" id="GO:0008233">
    <property type="term" value="F:peptidase activity"/>
    <property type="evidence" value="ECO:0007669"/>
    <property type="project" value="UniProtKB-KW"/>
</dbReference>
<dbReference type="Gene3D" id="2.40.70.10">
    <property type="entry name" value="Acid Proteases"/>
    <property type="match status" value="1"/>
</dbReference>
<reference evidence="3 5" key="2">
    <citation type="submission" date="2016-08" db="EMBL/GenBank/DDBJ databases">
        <authorList>
            <person name="Varghese N."/>
            <person name="Submissions Spin"/>
        </authorList>
    </citation>
    <scope>NUCLEOTIDE SEQUENCE [LARGE SCALE GENOMIC DNA]</scope>
    <source>
        <strain evidence="3 5">HL-109</strain>
    </source>
</reference>
<dbReference type="EMBL" id="LJSX01000003">
    <property type="protein sequence ID" value="KPQ12089.1"/>
    <property type="molecule type" value="Genomic_DNA"/>
</dbReference>